<protein>
    <submittedName>
        <fullName evidence="2">Uncharacterized protein</fullName>
    </submittedName>
</protein>
<comment type="caution">
    <text evidence="2">The sequence shown here is derived from an EMBL/GenBank/DDBJ whole genome shotgun (WGS) entry which is preliminary data.</text>
</comment>
<dbReference type="AlphaFoldDB" id="A0A4Y2IEC1"/>
<sequence>MAMCPSRIRRVPGLKPDSIEDPSCIEPAARQARHTQRGSKRSPLRRGAEVWRGGVISGVVRHLTEAQSYEVDPNIALVLLQTGTLNMTKLNCFFFFEAYQLQLAFL</sequence>
<proteinExistence type="predicted"/>
<name>A0A4Y2IEC1_ARAVE</name>
<evidence type="ECO:0000313" key="3">
    <source>
        <dbReference type="Proteomes" id="UP000499080"/>
    </source>
</evidence>
<feature type="compositionally biased region" description="Basic residues" evidence="1">
    <location>
        <begin position="31"/>
        <end position="44"/>
    </location>
</feature>
<keyword evidence="3" id="KW-1185">Reference proteome</keyword>
<evidence type="ECO:0000256" key="1">
    <source>
        <dbReference type="SAM" id="MobiDB-lite"/>
    </source>
</evidence>
<gene>
    <name evidence="2" type="ORF">AVEN_92725_1</name>
</gene>
<evidence type="ECO:0000313" key="2">
    <source>
        <dbReference type="EMBL" id="GBM75722.1"/>
    </source>
</evidence>
<organism evidence="2 3">
    <name type="scientific">Araneus ventricosus</name>
    <name type="common">Orbweaver spider</name>
    <name type="synonym">Epeira ventricosa</name>
    <dbReference type="NCBI Taxonomy" id="182803"/>
    <lineage>
        <taxon>Eukaryota</taxon>
        <taxon>Metazoa</taxon>
        <taxon>Ecdysozoa</taxon>
        <taxon>Arthropoda</taxon>
        <taxon>Chelicerata</taxon>
        <taxon>Arachnida</taxon>
        <taxon>Araneae</taxon>
        <taxon>Araneomorphae</taxon>
        <taxon>Entelegynae</taxon>
        <taxon>Araneoidea</taxon>
        <taxon>Araneidae</taxon>
        <taxon>Araneus</taxon>
    </lineage>
</organism>
<dbReference type="EMBL" id="BGPR01002574">
    <property type="protein sequence ID" value="GBM75722.1"/>
    <property type="molecule type" value="Genomic_DNA"/>
</dbReference>
<feature type="region of interest" description="Disordered" evidence="1">
    <location>
        <begin position="27"/>
        <end position="46"/>
    </location>
</feature>
<dbReference type="Proteomes" id="UP000499080">
    <property type="component" value="Unassembled WGS sequence"/>
</dbReference>
<reference evidence="2 3" key="1">
    <citation type="journal article" date="2019" name="Sci. Rep.">
        <title>Orb-weaving spider Araneus ventricosus genome elucidates the spidroin gene catalogue.</title>
        <authorList>
            <person name="Kono N."/>
            <person name="Nakamura H."/>
            <person name="Ohtoshi R."/>
            <person name="Moran D.A.P."/>
            <person name="Shinohara A."/>
            <person name="Yoshida Y."/>
            <person name="Fujiwara M."/>
            <person name="Mori M."/>
            <person name="Tomita M."/>
            <person name="Arakawa K."/>
        </authorList>
    </citation>
    <scope>NUCLEOTIDE SEQUENCE [LARGE SCALE GENOMIC DNA]</scope>
</reference>
<accession>A0A4Y2IEC1</accession>
<feature type="region of interest" description="Disordered" evidence="1">
    <location>
        <begin position="1"/>
        <end position="22"/>
    </location>
</feature>